<name>A0A443LN36_9RHOB</name>
<evidence type="ECO:0008006" key="4">
    <source>
        <dbReference type="Google" id="ProtNLM"/>
    </source>
</evidence>
<evidence type="ECO:0000313" key="3">
    <source>
        <dbReference type="Proteomes" id="UP000286594"/>
    </source>
</evidence>
<reference evidence="2 3" key="1">
    <citation type="submission" date="2019-01" db="EMBL/GenBank/DDBJ databases">
        <title>Sinorhodobacter populi sp. nov. isolated from the symptomatic bark tissue of Populus euramericana canker.</title>
        <authorList>
            <person name="Xu G."/>
        </authorList>
    </citation>
    <scope>NUCLEOTIDE SEQUENCE [LARGE SCALE GENOMIC DNA]</scope>
    <source>
        <strain evidence="2 3">CCTCC AB2012026</strain>
    </source>
</reference>
<dbReference type="OrthoDB" id="7687937at2"/>
<dbReference type="AlphaFoldDB" id="A0A443LN36"/>
<dbReference type="Proteomes" id="UP000286594">
    <property type="component" value="Unassembled WGS sequence"/>
</dbReference>
<proteinExistence type="predicted"/>
<protein>
    <recommendedName>
        <fullName evidence="4">Mor transcription activator domain-containing protein</fullName>
    </recommendedName>
</protein>
<evidence type="ECO:0000313" key="2">
    <source>
        <dbReference type="EMBL" id="RWR50592.1"/>
    </source>
</evidence>
<keyword evidence="3" id="KW-1185">Reference proteome</keyword>
<comment type="caution">
    <text evidence="2">The sequence shown here is derived from an EMBL/GenBank/DDBJ whole genome shotgun (WGS) entry which is preliminary data.</text>
</comment>
<dbReference type="EMBL" id="SAVB01000006">
    <property type="protein sequence ID" value="RWR50592.1"/>
    <property type="molecule type" value="Genomic_DNA"/>
</dbReference>
<feature type="region of interest" description="Disordered" evidence="1">
    <location>
        <begin position="127"/>
        <end position="158"/>
    </location>
</feature>
<accession>A0A443LN36</accession>
<dbReference type="RefSeq" id="WP_128148150.1">
    <property type="nucleotide sequence ID" value="NZ_SAVB01000006.1"/>
</dbReference>
<evidence type="ECO:0000256" key="1">
    <source>
        <dbReference type="SAM" id="MobiDB-lite"/>
    </source>
</evidence>
<sequence>MTARIDRIDFPDESNAQLIKDMILDELGHYVFDRLCDALGGQTINLPNRPETIHEGHFLAQAIGLENARLMAATVGYAAYYVPLPRRGSEPEADPVDLVRKGLANWEIAKVIGFTERHVRRLLASRGVNNPNRKPRSLPALLGAPSGGGTPVQSGGFA</sequence>
<gene>
    <name evidence="2" type="ORF">EOW65_06450</name>
</gene>
<organism evidence="2 3">
    <name type="scientific">Paenirhodobacter ferrireducens</name>
    <dbReference type="NCBI Taxonomy" id="1215032"/>
    <lineage>
        <taxon>Bacteria</taxon>
        <taxon>Pseudomonadati</taxon>
        <taxon>Pseudomonadota</taxon>
        <taxon>Alphaproteobacteria</taxon>
        <taxon>Rhodobacterales</taxon>
        <taxon>Rhodobacter group</taxon>
        <taxon>Paenirhodobacter</taxon>
    </lineage>
</organism>